<name>A0A078L1I8_9GAMM</name>
<dbReference type="eggNOG" id="ENOG50305U2">
    <property type="taxonomic scope" value="Bacteria"/>
</dbReference>
<evidence type="ECO:0000256" key="1">
    <source>
        <dbReference type="SAM" id="SignalP"/>
    </source>
</evidence>
<reference evidence="2 3" key="1">
    <citation type="submission" date="2014-06" db="EMBL/GenBank/DDBJ databases">
        <authorList>
            <person name="Urmite Genomes Urmite Genomes"/>
        </authorList>
    </citation>
    <scope>NUCLEOTIDE SEQUENCE [LARGE SCALE GENOMIC DNA]</scope>
</reference>
<dbReference type="STRING" id="1034943.BN59_03387"/>
<evidence type="ECO:0008006" key="4">
    <source>
        <dbReference type="Google" id="ProtNLM"/>
    </source>
</evidence>
<keyword evidence="1" id="KW-0732">Signal</keyword>
<organism evidence="2 3">
    <name type="scientific">Legionella massiliensis</name>
    <dbReference type="NCBI Taxonomy" id="1034943"/>
    <lineage>
        <taxon>Bacteria</taxon>
        <taxon>Pseudomonadati</taxon>
        <taxon>Pseudomonadota</taxon>
        <taxon>Gammaproteobacteria</taxon>
        <taxon>Legionellales</taxon>
        <taxon>Legionellaceae</taxon>
        <taxon>Legionella</taxon>
    </lineage>
</organism>
<dbReference type="RefSeq" id="WP_044012231.1">
    <property type="nucleotide sequence ID" value="NZ_CCVW01000004.1"/>
</dbReference>
<keyword evidence="3" id="KW-1185">Reference proteome</keyword>
<protein>
    <recommendedName>
        <fullName evidence="4">Zinc resistance-associated protein</fullName>
    </recommendedName>
</protein>
<dbReference type="EMBL" id="CCSB01000004">
    <property type="protein sequence ID" value="CDZ79071.1"/>
    <property type="molecule type" value="Genomic_DNA"/>
</dbReference>
<gene>
    <name evidence="2" type="ORF">BN59_03387</name>
</gene>
<dbReference type="AlphaFoldDB" id="A0A078L1I8"/>
<evidence type="ECO:0000313" key="2">
    <source>
        <dbReference type="EMBL" id="CDZ79071.1"/>
    </source>
</evidence>
<accession>A0A078L1I8</accession>
<feature type="signal peptide" evidence="1">
    <location>
        <begin position="1"/>
        <end position="23"/>
    </location>
</feature>
<evidence type="ECO:0000313" key="3">
    <source>
        <dbReference type="Proteomes" id="UP000044071"/>
    </source>
</evidence>
<dbReference type="Proteomes" id="UP000044071">
    <property type="component" value="Unassembled WGS sequence"/>
</dbReference>
<sequence>MFKKLLITSILGASVLTASVVMAEQTENTGGNLSQVQKIHKNHGYNKLLTAQQNNELREIMKGLREQMAPLIKEKIALKMQLKGKIATPQTQWSDISKLVEQINENNAKITALIARTQLTTFQKLGVLIPMHNPRFHGAHHGFKISKG</sequence>
<proteinExistence type="predicted"/>
<dbReference type="Gene3D" id="1.20.120.1490">
    <property type="match status" value="1"/>
</dbReference>
<feature type="chain" id="PRO_5009744168" description="Zinc resistance-associated protein" evidence="1">
    <location>
        <begin position="24"/>
        <end position="148"/>
    </location>
</feature>